<keyword evidence="2" id="KW-1185">Reference proteome</keyword>
<name>B9TKJ7_RICCO</name>
<evidence type="ECO:0000313" key="2">
    <source>
        <dbReference type="Proteomes" id="UP000008311"/>
    </source>
</evidence>
<dbReference type="Proteomes" id="UP000008311">
    <property type="component" value="Unassembled WGS sequence"/>
</dbReference>
<protein>
    <submittedName>
        <fullName evidence="1">Uncharacterized protein</fullName>
    </submittedName>
</protein>
<gene>
    <name evidence="1" type="ORF">RCOM_1961660</name>
</gene>
<organism evidence="1 2">
    <name type="scientific">Ricinus communis</name>
    <name type="common">Castor bean</name>
    <dbReference type="NCBI Taxonomy" id="3988"/>
    <lineage>
        <taxon>Eukaryota</taxon>
        <taxon>Viridiplantae</taxon>
        <taxon>Streptophyta</taxon>
        <taxon>Embryophyta</taxon>
        <taxon>Tracheophyta</taxon>
        <taxon>Spermatophyta</taxon>
        <taxon>Magnoliopsida</taxon>
        <taxon>eudicotyledons</taxon>
        <taxon>Gunneridae</taxon>
        <taxon>Pentapetalae</taxon>
        <taxon>rosids</taxon>
        <taxon>fabids</taxon>
        <taxon>Malpighiales</taxon>
        <taxon>Euphorbiaceae</taxon>
        <taxon>Acalyphoideae</taxon>
        <taxon>Acalypheae</taxon>
        <taxon>Ricinus</taxon>
    </lineage>
</organism>
<dbReference type="EMBL" id="EQ985389">
    <property type="protein sequence ID" value="EEF23618.1"/>
    <property type="molecule type" value="Genomic_DNA"/>
</dbReference>
<sequence>MIPRFAEADAGRVAMHEPCADARRRLIRAGPYGEPRQPRAACRVELAAVQYPVIAFLFADGARQSAARRRTQFRLDAQRIDERAALDSVARNAFLECDRPVGIRLQTQMVEALHHDDQRCRRLAARNGTYHLQRLREGRFAAAERARHRQREQPGAAQLREVVVWKMRPRVERGGAGGEIIGQRGEPRIGARTVEVRERVEGIGVALVIDECSVGMAACHIGPGVSVELNNARREITAHPAETDGRNSARHPAAF</sequence>
<dbReference type="InParanoid" id="B9TKJ7"/>
<evidence type="ECO:0000313" key="1">
    <source>
        <dbReference type="EMBL" id="EEF23618.1"/>
    </source>
</evidence>
<dbReference type="AlphaFoldDB" id="B9TKJ7"/>
<accession>B9TKJ7</accession>
<proteinExistence type="predicted"/>
<reference evidence="2" key="1">
    <citation type="journal article" date="2010" name="Nat. Biotechnol.">
        <title>Draft genome sequence of the oilseed species Ricinus communis.</title>
        <authorList>
            <person name="Chan A.P."/>
            <person name="Crabtree J."/>
            <person name="Zhao Q."/>
            <person name="Lorenzi H."/>
            <person name="Orvis J."/>
            <person name="Puiu D."/>
            <person name="Melake-Berhan A."/>
            <person name="Jones K.M."/>
            <person name="Redman J."/>
            <person name="Chen G."/>
            <person name="Cahoon E.B."/>
            <person name="Gedil M."/>
            <person name="Stanke M."/>
            <person name="Haas B.J."/>
            <person name="Wortman J.R."/>
            <person name="Fraser-Liggett C.M."/>
            <person name="Ravel J."/>
            <person name="Rabinowicz P.D."/>
        </authorList>
    </citation>
    <scope>NUCLEOTIDE SEQUENCE [LARGE SCALE GENOMIC DNA]</scope>
    <source>
        <strain evidence="2">cv. Hale</strain>
    </source>
</reference>